<evidence type="ECO:0000259" key="1">
    <source>
        <dbReference type="SMART" id="SM00849"/>
    </source>
</evidence>
<protein>
    <submittedName>
        <fullName evidence="2">MBL fold metallo-hydrolase</fullName>
    </submittedName>
</protein>
<proteinExistence type="predicted"/>
<keyword evidence="3" id="KW-1185">Reference proteome</keyword>
<dbReference type="CDD" id="cd16279">
    <property type="entry name" value="metallo-hydrolase-like_MBL-fold"/>
    <property type="match status" value="1"/>
</dbReference>
<dbReference type="PANTHER" id="PTHR42663:SF6">
    <property type="entry name" value="HYDROLASE C777.06C-RELATED"/>
    <property type="match status" value="1"/>
</dbReference>
<evidence type="ECO:0000313" key="2">
    <source>
        <dbReference type="EMBL" id="QQP91992.1"/>
    </source>
</evidence>
<organism evidence="2 3">
    <name type="scientific">Skermanella cutis</name>
    <dbReference type="NCBI Taxonomy" id="2775420"/>
    <lineage>
        <taxon>Bacteria</taxon>
        <taxon>Pseudomonadati</taxon>
        <taxon>Pseudomonadota</taxon>
        <taxon>Alphaproteobacteria</taxon>
        <taxon>Rhodospirillales</taxon>
        <taxon>Azospirillaceae</taxon>
        <taxon>Skermanella</taxon>
    </lineage>
</organism>
<reference evidence="2" key="1">
    <citation type="submission" date="2021-02" db="EMBL/GenBank/DDBJ databases">
        <title>Skermanella TT6 skin isolate.</title>
        <authorList>
            <person name="Lee K."/>
            <person name="Ganzorig M."/>
        </authorList>
    </citation>
    <scope>NUCLEOTIDE SEQUENCE</scope>
    <source>
        <strain evidence="2">TT6</strain>
    </source>
</reference>
<dbReference type="SMART" id="SM00849">
    <property type="entry name" value="Lactamase_B"/>
    <property type="match status" value="1"/>
</dbReference>
<dbReference type="Proteomes" id="UP000595197">
    <property type="component" value="Chromosome"/>
</dbReference>
<gene>
    <name evidence="2" type="ORF">IGS68_12630</name>
</gene>
<dbReference type="PANTHER" id="PTHR42663">
    <property type="entry name" value="HYDROLASE C777.06C-RELATED-RELATED"/>
    <property type="match status" value="1"/>
</dbReference>
<accession>A0ABX7BCR2</accession>
<feature type="domain" description="Metallo-beta-lactamase" evidence="1">
    <location>
        <begin position="34"/>
        <end position="201"/>
    </location>
</feature>
<dbReference type="EMBL" id="CP067420">
    <property type="protein sequence ID" value="QQP91992.1"/>
    <property type="molecule type" value="Genomic_DNA"/>
</dbReference>
<dbReference type="SUPFAM" id="SSF56281">
    <property type="entry name" value="Metallo-hydrolase/oxidoreductase"/>
    <property type="match status" value="1"/>
</dbReference>
<dbReference type="InterPro" id="IPR036866">
    <property type="entry name" value="RibonucZ/Hydroxyglut_hydro"/>
</dbReference>
<evidence type="ECO:0000313" key="3">
    <source>
        <dbReference type="Proteomes" id="UP000595197"/>
    </source>
</evidence>
<dbReference type="RefSeq" id="WP_201080481.1">
    <property type="nucleotide sequence ID" value="NZ_CP067420.1"/>
</dbReference>
<dbReference type="Gene3D" id="3.60.15.10">
    <property type="entry name" value="Ribonuclease Z/Hydroxyacylglutathione hydrolase-like"/>
    <property type="match status" value="1"/>
</dbReference>
<dbReference type="InterPro" id="IPR001279">
    <property type="entry name" value="Metallo-B-lactamas"/>
</dbReference>
<dbReference type="Pfam" id="PF12706">
    <property type="entry name" value="Lactamase_B_2"/>
    <property type="match status" value="1"/>
</dbReference>
<name>A0ABX7BCR2_9PROT</name>
<sequence length="257" mass="28420">MRITILGSGGSGGVPLIGGDWGACDPANPKNRRSRPSILVEDRGGRVLVDSSPDLREQLIANRTTWLSGVIFTHGHADHTHGLDDLRGINHAMNAPLDVYADRGTLDDLMHRFGYCFTPIKPGGLYYKPALVAHEITGPFSVGGIEILPFEQDHGWMKTLGFRFGRFGYSTDVVRMEDAAFEALKGIDTWVVDCVRVAPAHPVHAHLELTLQWIDRLRPRRAYLTHMNQSMDYDTVLAMLPPGVEPAYDGLVIDIPD</sequence>